<dbReference type="InterPro" id="IPR029044">
    <property type="entry name" value="Nucleotide-diphossugar_trans"/>
</dbReference>
<accession>A0A848KZD7</accession>
<dbReference type="NCBIfam" id="TIGR03965">
    <property type="entry name" value="mycofact_glyco"/>
    <property type="match status" value="1"/>
</dbReference>
<feature type="transmembrane region" description="Helical" evidence="5">
    <location>
        <begin position="329"/>
        <end position="352"/>
    </location>
</feature>
<comment type="similarity">
    <text evidence="2">Belongs to the glycosyltransferase 2 family.</text>
</comment>
<organism evidence="7 8">
    <name type="scientific">Gordonia asplenii</name>
    <dbReference type="NCBI Taxonomy" id="2725283"/>
    <lineage>
        <taxon>Bacteria</taxon>
        <taxon>Bacillati</taxon>
        <taxon>Actinomycetota</taxon>
        <taxon>Actinomycetes</taxon>
        <taxon>Mycobacteriales</taxon>
        <taxon>Gordoniaceae</taxon>
        <taxon>Gordonia</taxon>
    </lineage>
</organism>
<comment type="caution">
    <text evidence="7">The sequence shown here is derived from an EMBL/GenBank/DDBJ whole genome shotgun (WGS) entry which is preliminary data.</text>
</comment>
<gene>
    <name evidence="7" type="primary">mftF</name>
    <name evidence="7" type="ORF">HH308_13385</name>
</gene>
<comment type="pathway">
    <text evidence="1">Cell wall biogenesis; cell wall polysaccharide biosynthesis.</text>
</comment>
<dbReference type="InterPro" id="IPR001173">
    <property type="entry name" value="Glyco_trans_2-like"/>
</dbReference>
<evidence type="ECO:0000313" key="7">
    <source>
        <dbReference type="EMBL" id="NMO02205.1"/>
    </source>
</evidence>
<name>A0A848KZD7_9ACTN</name>
<dbReference type="PANTHER" id="PTHR43179:SF12">
    <property type="entry name" value="GALACTOFURANOSYLTRANSFERASE GLFT2"/>
    <property type="match status" value="1"/>
</dbReference>
<evidence type="ECO:0000256" key="5">
    <source>
        <dbReference type="SAM" id="Phobius"/>
    </source>
</evidence>
<dbReference type="PANTHER" id="PTHR43179">
    <property type="entry name" value="RHAMNOSYLTRANSFERASE WBBL"/>
    <property type="match status" value="1"/>
</dbReference>
<keyword evidence="8" id="KW-1185">Reference proteome</keyword>
<dbReference type="InterPro" id="IPR023981">
    <property type="entry name" value="MftF"/>
</dbReference>
<dbReference type="EMBL" id="JABBNB010000012">
    <property type="protein sequence ID" value="NMO02205.1"/>
    <property type="molecule type" value="Genomic_DNA"/>
</dbReference>
<evidence type="ECO:0000256" key="4">
    <source>
        <dbReference type="ARBA" id="ARBA00022679"/>
    </source>
</evidence>
<evidence type="ECO:0000259" key="6">
    <source>
        <dbReference type="Pfam" id="PF00535"/>
    </source>
</evidence>
<dbReference type="Pfam" id="PF00535">
    <property type="entry name" value="Glycos_transf_2"/>
    <property type="match status" value="1"/>
</dbReference>
<keyword evidence="5" id="KW-1133">Transmembrane helix</keyword>
<evidence type="ECO:0000256" key="2">
    <source>
        <dbReference type="ARBA" id="ARBA00006739"/>
    </source>
</evidence>
<proteinExistence type="inferred from homology"/>
<dbReference type="Proteomes" id="UP000550729">
    <property type="component" value="Unassembled WGS sequence"/>
</dbReference>
<keyword evidence="4 7" id="KW-0808">Transferase</keyword>
<evidence type="ECO:0000313" key="8">
    <source>
        <dbReference type="Proteomes" id="UP000550729"/>
    </source>
</evidence>
<keyword evidence="3" id="KW-0328">Glycosyltransferase</keyword>
<keyword evidence="5" id="KW-0812">Transmembrane</keyword>
<dbReference type="RefSeq" id="WP_170194710.1">
    <property type="nucleotide sequence ID" value="NZ_JABBNB010000012.1"/>
</dbReference>
<keyword evidence="5" id="KW-0472">Membrane</keyword>
<evidence type="ECO:0000256" key="1">
    <source>
        <dbReference type="ARBA" id="ARBA00004776"/>
    </source>
</evidence>
<dbReference type="SUPFAM" id="SSF53448">
    <property type="entry name" value="Nucleotide-diphospho-sugar transferases"/>
    <property type="match status" value="1"/>
</dbReference>
<evidence type="ECO:0000256" key="3">
    <source>
        <dbReference type="ARBA" id="ARBA00022676"/>
    </source>
</evidence>
<sequence>MTAVTGPADDVDAGETTDLPDGFQVQIDMACVRGGDLRYLVGGSPTRLMRMSDRALGMTSGDGRIEVCDAATRSLARTLLASGIANPRPMFGPSSAEVTVVIPVRGNQSGIDRLLKALPAGIAAIVVDDGSHIPITVSGDGVTVLRLPENRGPAAARNAGAAASTTDFVAFLDSDVVPSGDWLTMLMGHFSDPLVAVVAPRIVGLNRTTKSPVERYENGFSSLDMGPHEGAVTPGTRIPYVPSAAMIVRRSAFAGFDESLRVAEDVDLCWRTHQAGRLIRYDPVATVAHDHRTTLRSVLGRRRFYGTGAASLADRHQGLAAPVVMRIPLAIAVVALLSRTRVGLLIAVFCIAQMSWRLRRRLGELPSGTAVTAEMMSKAVGFGLLQAAGAVCRHYWPVTVLGALVSGRFRLLVLQIAVVEALTMWFRAAMVEDHAPTVGPLTYFVLHRLDDLAYGAGLWQGALAARDLSALRPELIP</sequence>
<dbReference type="Gene3D" id="3.90.550.10">
    <property type="entry name" value="Spore Coat Polysaccharide Biosynthesis Protein SpsA, Chain A"/>
    <property type="match status" value="1"/>
</dbReference>
<feature type="domain" description="Glycosyltransferase 2-like" evidence="6">
    <location>
        <begin position="99"/>
        <end position="253"/>
    </location>
</feature>
<dbReference type="GO" id="GO:0016757">
    <property type="term" value="F:glycosyltransferase activity"/>
    <property type="evidence" value="ECO:0007669"/>
    <property type="project" value="UniProtKB-KW"/>
</dbReference>
<dbReference type="AlphaFoldDB" id="A0A848KZD7"/>
<reference evidence="7 8" key="1">
    <citation type="submission" date="2020-04" db="EMBL/GenBank/DDBJ databases">
        <title>Gordonia sp. nov. TBRC 11910.</title>
        <authorList>
            <person name="Suriyachadkun C."/>
        </authorList>
    </citation>
    <scope>NUCLEOTIDE SEQUENCE [LARGE SCALE GENOMIC DNA]</scope>
    <source>
        <strain evidence="7 8">TBRC 11910</strain>
    </source>
</reference>
<protein>
    <submittedName>
        <fullName evidence="7">Mycofactocin system glycosyltransferase</fullName>
    </submittedName>
</protein>